<dbReference type="Pfam" id="PF13480">
    <property type="entry name" value="Acetyltransf_6"/>
    <property type="match status" value="1"/>
</dbReference>
<evidence type="ECO:0000259" key="1">
    <source>
        <dbReference type="Pfam" id="PF13480"/>
    </source>
</evidence>
<organism evidence="2 3">
    <name type="scientific">Alsobacter soli</name>
    <dbReference type="NCBI Taxonomy" id="2109933"/>
    <lineage>
        <taxon>Bacteria</taxon>
        <taxon>Pseudomonadati</taxon>
        <taxon>Pseudomonadota</taxon>
        <taxon>Alphaproteobacteria</taxon>
        <taxon>Hyphomicrobiales</taxon>
        <taxon>Alsobacteraceae</taxon>
        <taxon>Alsobacter</taxon>
    </lineage>
</organism>
<reference evidence="3" key="1">
    <citation type="submission" date="2018-03" db="EMBL/GenBank/DDBJ databases">
        <authorList>
            <person name="Sun L."/>
            <person name="Liu H."/>
            <person name="Chen W."/>
            <person name="Huang K."/>
            <person name="Liu W."/>
            <person name="Gao X."/>
        </authorList>
    </citation>
    <scope>NUCLEOTIDE SEQUENCE [LARGE SCALE GENOMIC DNA]</scope>
    <source>
        <strain evidence="3">SH9</strain>
    </source>
</reference>
<sequence>MGAMNAPAPPRTLMAPATDAPARVEPFGADGAEACREAWRELGARSPDRNPFWEPDFALPAAALPGVAPPLFVAAWRGERMTALLVLRRPRLGRLATVLRGWAHDQAVLGTPLLDPVYGAEDLAAIVAWLRRAFPLAQAVLLPWMDEDSQAGAQIEAATGRSAIRLGAHERAALFRESAEAGAAPAVSAKRGKELARLRRRLAERGDLLSRSAVTPMEVEQACASFAALEARGWKGRRGTAFASDPARLKFLQAVTMGFARRGECRIDLLTLDGAAITVGIVLGGDARALYWKTTYDEAFSVYSPGVLLTQVLTERQLSNPALRLTDSCAVSGHPMIDRLWPGRLQIADWWLPLRAGHTALLAAERIRRALRAVAKAAWKRLRP</sequence>
<accession>A0A2T1HTP6</accession>
<feature type="domain" description="BioF2-like acetyltransferase" evidence="1">
    <location>
        <begin position="190"/>
        <end position="315"/>
    </location>
</feature>
<dbReference type="EMBL" id="PVZS01000010">
    <property type="protein sequence ID" value="PSC04988.1"/>
    <property type="molecule type" value="Genomic_DNA"/>
</dbReference>
<dbReference type="Proteomes" id="UP000239772">
    <property type="component" value="Unassembled WGS sequence"/>
</dbReference>
<proteinExistence type="predicted"/>
<evidence type="ECO:0000313" key="2">
    <source>
        <dbReference type="EMBL" id="PSC04988.1"/>
    </source>
</evidence>
<gene>
    <name evidence="2" type="ORF">SLNSH_11115</name>
</gene>
<keyword evidence="3" id="KW-1185">Reference proteome</keyword>
<dbReference type="SUPFAM" id="SSF55729">
    <property type="entry name" value="Acyl-CoA N-acyltransferases (Nat)"/>
    <property type="match status" value="1"/>
</dbReference>
<comment type="caution">
    <text evidence="2">The sequence shown here is derived from an EMBL/GenBank/DDBJ whole genome shotgun (WGS) entry which is preliminary data.</text>
</comment>
<name>A0A2T1HTP6_9HYPH</name>
<protein>
    <recommendedName>
        <fullName evidence="1">BioF2-like acetyltransferase domain-containing protein</fullName>
    </recommendedName>
</protein>
<evidence type="ECO:0000313" key="3">
    <source>
        <dbReference type="Proteomes" id="UP000239772"/>
    </source>
</evidence>
<dbReference type="InterPro" id="IPR016181">
    <property type="entry name" value="Acyl_CoA_acyltransferase"/>
</dbReference>
<dbReference type="AlphaFoldDB" id="A0A2T1HTP6"/>
<dbReference type="InterPro" id="IPR038740">
    <property type="entry name" value="BioF2-like_GNAT_dom"/>
</dbReference>